<dbReference type="SMART" id="SM00342">
    <property type="entry name" value="HTH_ARAC"/>
    <property type="match status" value="1"/>
</dbReference>
<dbReference type="GO" id="GO:0003700">
    <property type="term" value="F:DNA-binding transcription factor activity"/>
    <property type="evidence" value="ECO:0007669"/>
    <property type="project" value="InterPro"/>
</dbReference>
<accession>A0A0T9UP10</accession>
<evidence type="ECO:0000313" key="8">
    <source>
        <dbReference type="Proteomes" id="UP000041595"/>
    </source>
</evidence>
<dbReference type="Gene3D" id="1.10.10.60">
    <property type="entry name" value="Homeodomain-like"/>
    <property type="match status" value="1"/>
</dbReference>
<evidence type="ECO:0000256" key="1">
    <source>
        <dbReference type="ARBA" id="ARBA00023015"/>
    </source>
</evidence>
<protein>
    <submittedName>
        <fullName evidence="6">AraC family transcription regulator</fullName>
    </submittedName>
</protein>
<dbReference type="STRING" id="1453495.AT01_1847"/>
<dbReference type="GO" id="GO:0043565">
    <property type="term" value="F:sequence-specific DNA binding"/>
    <property type="evidence" value="ECO:0007669"/>
    <property type="project" value="InterPro"/>
</dbReference>
<dbReference type="OrthoDB" id="7027806at2"/>
<gene>
    <name evidence="6" type="primary">ysaE</name>
    <name evidence="6" type="ORF">ERS137965_03420</name>
    <name evidence="5" type="ORF">ERS137966_03547</name>
</gene>
<dbReference type="SUPFAM" id="SSF46689">
    <property type="entry name" value="Homeodomain-like"/>
    <property type="match status" value="1"/>
</dbReference>
<organism evidence="6 8">
    <name type="scientific">Yersinia aldovae</name>
    <dbReference type="NCBI Taxonomy" id="29483"/>
    <lineage>
        <taxon>Bacteria</taxon>
        <taxon>Pseudomonadati</taxon>
        <taxon>Pseudomonadota</taxon>
        <taxon>Gammaproteobacteria</taxon>
        <taxon>Enterobacterales</taxon>
        <taxon>Yersiniaceae</taxon>
        <taxon>Yersinia</taxon>
    </lineage>
</organism>
<dbReference type="InterPro" id="IPR050204">
    <property type="entry name" value="AraC_XylS_family_regulators"/>
</dbReference>
<evidence type="ECO:0000259" key="4">
    <source>
        <dbReference type="PROSITE" id="PS01124"/>
    </source>
</evidence>
<sequence length="261" mass="29081">MTAINNDSKPVTQSAHCLSLEDSLVLAVPDDQALALTFRSVYSGKNVVITQPSLFICNNPDKIEGDKTHWFLHSITLANLTETLATIDSALGKSFLDTGEKASVAARPWPEVISIDTTNCTTKMSVNNTVIDLILRNQMEFNTWCDLLRKYEAYGMMCFLLSSSEQKDNVSINYLSQRYGVSAAYFRQLYRENFKATAKKKMMSVRMASAVLQLIESEGSILDVGLDAGYCSASHFTNDLKKELGLTPSEIRRLESILYES</sequence>
<dbReference type="PANTHER" id="PTHR46796">
    <property type="entry name" value="HTH-TYPE TRANSCRIPTIONAL ACTIVATOR RHAS-RELATED"/>
    <property type="match status" value="1"/>
</dbReference>
<name>A0A0T9UP10_YERAL</name>
<dbReference type="GeneID" id="45571015"/>
<keyword evidence="3" id="KW-0804">Transcription</keyword>
<dbReference type="InterPro" id="IPR018060">
    <property type="entry name" value="HTH_AraC"/>
</dbReference>
<evidence type="ECO:0000313" key="6">
    <source>
        <dbReference type="EMBL" id="CNL57734.1"/>
    </source>
</evidence>
<reference evidence="5 7" key="2">
    <citation type="submission" date="2015-03" db="EMBL/GenBank/DDBJ databases">
        <authorList>
            <consortium name="Pathogen Informatics"/>
            <person name="Murphy D."/>
        </authorList>
    </citation>
    <scope>NUCLEOTIDE SEQUENCE [LARGE SCALE GENOMIC DNA]</scope>
    <source>
        <strain evidence="5 7">IP08791</strain>
    </source>
</reference>
<dbReference type="Proteomes" id="UP000041595">
    <property type="component" value="Unassembled WGS sequence"/>
</dbReference>
<proteinExistence type="predicted"/>
<dbReference type="Proteomes" id="UP000038647">
    <property type="component" value="Unassembled WGS sequence"/>
</dbReference>
<keyword evidence="7" id="KW-1185">Reference proteome</keyword>
<evidence type="ECO:0000313" key="5">
    <source>
        <dbReference type="EMBL" id="CNL54935.1"/>
    </source>
</evidence>
<dbReference type="PROSITE" id="PS01124">
    <property type="entry name" value="HTH_ARAC_FAMILY_2"/>
    <property type="match status" value="1"/>
</dbReference>
<dbReference type="EMBL" id="CQEH01000020">
    <property type="protein sequence ID" value="CNL54935.1"/>
    <property type="molecule type" value="Genomic_DNA"/>
</dbReference>
<evidence type="ECO:0000256" key="3">
    <source>
        <dbReference type="ARBA" id="ARBA00023163"/>
    </source>
</evidence>
<keyword evidence="1" id="KW-0805">Transcription regulation</keyword>
<dbReference type="RefSeq" id="WP_004703637.1">
    <property type="nucleotide sequence ID" value="NZ_CABHPY010000209.1"/>
</dbReference>
<dbReference type="eggNOG" id="COG2207">
    <property type="taxonomic scope" value="Bacteria"/>
</dbReference>
<dbReference type="Pfam" id="PF12833">
    <property type="entry name" value="HTH_18"/>
    <property type="match status" value="1"/>
</dbReference>
<dbReference type="AlphaFoldDB" id="A0A0T9UP10"/>
<dbReference type="InterPro" id="IPR009057">
    <property type="entry name" value="Homeodomain-like_sf"/>
</dbReference>
<reference evidence="6 8" key="1">
    <citation type="submission" date="2015-03" db="EMBL/GenBank/DDBJ databases">
        <authorList>
            <person name="Murphy D."/>
        </authorList>
    </citation>
    <scope>NUCLEOTIDE SEQUENCE [LARGE SCALE GENOMIC DNA]</scope>
    <source>
        <strain evidence="6 8">IP06005</strain>
    </source>
</reference>
<evidence type="ECO:0000313" key="7">
    <source>
        <dbReference type="Proteomes" id="UP000038647"/>
    </source>
</evidence>
<evidence type="ECO:0000256" key="2">
    <source>
        <dbReference type="ARBA" id="ARBA00023125"/>
    </source>
</evidence>
<dbReference type="EMBL" id="CQEJ01000023">
    <property type="protein sequence ID" value="CNL57734.1"/>
    <property type="molecule type" value="Genomic_DNA"/>
</dbReference>
<feature type="domain" description="HTH araC/xylS-type" evidence="4">
    <location>
        <begin position="154"/>
        <end position="254"/>
    </location>
</feature>
<keyword evidence="2" id="KW-0238">DNA-binding</keyword>